<dbReference type="OrthoDB" id="655030at2759"/>
<dbReference type="RefSeq" id="XP_002487608.1">
    <property type="nucleotide sequence ID" value="XM_002487563.1"/>
</dbReference>
<sequence>MEWARKPLEIVIIGGSLTGLLCGVALKHAGHTVTIIEKDDNERQSHMAGVCLGLDAAVFLTHHDRHETVFCHSCTSIQAVTRDNGIKPFLKARREITNWDTFYFRLRSLFDGYSNSYYPALPKSINTDGCVAYKCRSEVSDISRATNGEGKMVLTILNHEIQQLSTKEADFVIGADGPNSVIRAKYAPSVHRQYAGYIAWRGLVPESEVSASTRKIFDHSVTVHMMDRHHCLMYIIPGQNGSLKPGNRFLNFLWYTNESTEALDEIMVDDLNGHRHQYIVPAGHVRKDIWDARLDRAKNLPLAAPFLEVILKIQQPFIQVITDFCSPRATFEDGQVLLAGDALSLCRPHTAFSCTQAAFHASLINNYINQQMSLTELEERMVRYSFLHWRQSIWWGEFYQRNKAVALLSGLCFWGYCGIDIIKSWWRGEERLFRGSSYIIKKHD</sequence>
<dbReference type="HOGENOM" id="CLU_009665_0_0_1"/>
<dbReference type="InterPro" id="IPR054707">
    <property type="entry name" value="DhpH_subs-bd"/>
</dbReference>
<dbReference type="VEuPathDB" id="FungiDB:TSTA_000320"/>
<dbReference type="eggNOG" id="KOG2614">
    <property type="taxonomic scope" value="Eukaryota"/>
</dbReference>
<dbReference type="Proteomes" id="UP000001745">
    <property type="component" value="Unassembled WGS sequence"/>
</dbReference>
<dbReference type="PANTHER" id="PTHR47469:SF2">
    <property type="entry name" value="OS06G0597600 PROTEIN"/>
    <property type="match status" value="1"/>
</dbReference>
<dbReference type="Pfam" id="PF22607">
    <property type="entry name" value="FAD_binding-like"/>
    <property type="match status" value="1"/>
</dbReference>
<dbReference type="PRINTS" id="PR00420">
    <property type="entry name" value="RNGMNOXGNASE"/>
</dbReference>
<dbReference type="GeneID" id="8108655"/>
<keyword evidence="3" id="KW-1185">Reference proteome</keyword>
<dbReference type="SUPFAM" id="SSF51905">
    <property type="entry name" value="FAD/NAD(P)-binding domain"/>
    <property type="match status" value="1"/>
</dbReference>
<dbReference type="SUPFAM" id="SSF54373">
    <property type="entry name" value="FAD-linked reductases, C-terminal domain"/>
    <property type="match status" value="1"/>
</dbReference>
<reference evidence="3" key="1">
    <citation type="journal article" date="2015" name="Genome Announc.">
        <title>Genome sequence of the AIDS-associated pathogen Penicillium marneffei (ATCC18224) and its near taxonomic relative Talaromyces stipitatus (ATCC10500).</title>
        <authorList>
            <person name="Nierman W.C."/>
            <person name="Fedorova-Abrams N.D."/>
            <person name="Andrianopoulos A."/>
        </authorList>
    </citation>
    <scope>NUCLEOTIDE SEQUENCE [LARGE SCALE GENOMIC DNA]</scope>
    <source>
        <strain evidence="3">ATCC 10500 / CBS 375.48 / QM 6759 / NRRL 1006</strain>
    </source>
</reference>
<dbReference type="OMA" id="FLWYTNE"/>
<evidence type="ECO:0000259" key="1">
    <source>
        <dbReference type="Pfam" id="PF22607"/>
    </source>
</evidence>
<dbReference type="AlphaFoldDB" id="B8MSF9"/>
<dbReference type="PANTHER" id="PTHR47469">
    <property type="entry name" value="MONOOXYGENASE-LIKE"/>
    <property type="match status" value="1"/>
</dbReference>
<proteinExistence type="predicted"/>
<dbReference type="STRING" id="441959.B8MSF9"/>
<dbReference type="Gene3D" id="3.50.50.60">
    <property type="entry name" value="FAD/NAD(P)-binding domain"/>
    <property type="match status" value="1"/>
</dbReference>
<dbReference type="InterPro" id="IPR036188">
    <property type="entry name" value="FAD/NAD-bd_sf"/>
</dbReference>
<dbReference type="Gene3D" id="3.30.9.60">
    <property type="match status" value="1"/>
</dbReference>
<gene>
    <name evidence="2" type="ORF">TSTA_000320</name>
</gene>
<dbReference type="InterPro" id="IPR053212">
    <property type="entry name" value="DHP_3-monooxygenase"/>
</dbReference>
<dbReference type="PhylomeDB" id="B8MSF9"/>
<name>B8MSF9_TALSN</name>
<organism evidence="2 3">
    <name type="scientific">Talaromyces stipitatus (strain ATCC 10500 / CBS 375.48 / QM 6759 / NRRL 1006)</name>
    <name type="common">Penicillium stipitatum</name>
    <dbReference type="NCBI Taxonomy" id="441959"/>
    <lineage>
        <taxon>Eukaryota</taxon>
        <taxon>Fungi</taxon>
        <taxon>Dikarya</taxon>
        <taxon>Ascomycota</taxon>
        <taxon>Pezizomycotina</taxon>
        <taxon>Eurotiomycetes</taxon>
        <taxon>Eurotiomycetidae</taxon>
        <taxon>Eurotiales</taxon>
        <taxon>Trichocomaceae</taxon>
        <taxon>Talaromyces</taxon>
        <taxon>Talaromyces sect. Talaromyces</taxon>
    </lineage>
</organism>
<feature type="domain" description="2,6-dihydroxypyridine 3-monooxygenase substrate binding" evidence="1">
    <location>
        <begin position="194"/>
        <end position="323"/>
    </location>
</feature>
<evidence type="ECO:0000313" key="3">
    <source>
        <dbReference type="Proteomes" id="UP000001745"/>
    </source>
</evidence>
<evidence type="ECO:0000313" key="2">
    <source>
        <dbReference type="EMBL" id="EED11954.1"/>
    </source>
</evidence>
<protein>
    <recommendedName>
        <fullName evidence="1">2,6-dihydroxypyridine 3-monooxygenase substrate binding domain-containing protein</fullName>
    </recommendedName>
</protein>
<accession>B8MSF9</accession>
<dbReference type="InParanoid" id="B8MSF9"/>
<dbReference type="EMBL" id="EQ962660">
    <property type="protein sequence ID" value="EED11954.1"/>
    <property type="molecule type" value="Genomic_DNA"/>
</dbReference>